<evidence type="ECO:0000256" key="8">
    <source>
        <dbReference type="ARBA" id="ARBA00023049"/>
    </source>
</evidence>
<dbReference type="Gene3D" id="3.40.630.10">
    <property type="entry name" value="Zn peptidases"/>
    <property type="match status" value="1"/>
</dbReference>
<dbReference type="GO" id="GO:0008237">
    <property type="term" value="F:metallopeptidase activity"/>
    <property type="evidence" value="ECO:0007669"/>
    <property type="project" value="UniProtKB-KW"/>
</dbReference>
<dbReference type="GO" id="GO:0005737">
    <property type="term" value="C:cytoplasm"/>
    <property type="evidence" value="ECO:0007669"/>
    <property type="project" value="UniProtKB-ARBA"/>
</dbReference>
<comment type="similarity">
    <text evidence="2 9">Belongs to the peptidase M18 family.</text>
</comment>
<evidence type="ECO:0000256" key="9">
    <source>
        <dbReference type="RuleBase" id="RU004386"/>
    </source>
</evidence>
<dbReference type="OrthoDB" id="89722at2"/>
<comment type="cofactor">
    <cofactor evidence="1 10">
        <name>Zn(2+)</name>
        <dbReference type="ChEBI" id="CHEBI:29105"/>
    </cofactor>
</comment>
<gene>
    <name evidence="11" type="ORF">SAMN02746089_01846</name>
</gene>
<keyword evidence="6 9" id="KW-0378">Hydrolase</keyword>
<evidence type="ECO:0000256" key="5">
    <source>
        <dbReference type="ARBA" id="ARBA00022723"/>
    </source>
</evidence>
<dbReference type="FunFam" id="2.30.250.10:FF:000006">
    <property type="entry name" value="Probable M18 family aminopeptidase 1"/>
    <property type="match status" value="1"/>
</dbReference>
<keyword evidence="5 9" id="KW-0479">Metal-binding</keyword>
<sequence length="478" mass="53225">MGDEKTLGEELSEKLAYKVDNAWNKIGPEEKDRVFQYCEDYKAFLNYAKTEREAAEEIIRRAKEKGFVSLNEYISKGQKPSPGTRLYFENRGKSVILIVVGEQPLEKGINMIASHIDAPRIDLKPNPLYENNNLALLKTHYYGGIKKYQWVTIPLALHGVVVRSNGEKVNIKIGEDINDPVLHITDILPHLAQEQMKKTLGEAITGESLNPLLGSIPIDDKKADEKVKLNILRLLNEKYGIVEEDFTSAELELVPALKARDVGIDRSMIGGYGQDDRVCAYTSMTAILELDKPEYTCMAIFADKEEIGSVGNTGMDSMFFENTIAELLGLCYPNYSDLLLRRTMDNSRMLSADVNAAVDPNYEEAFEKRNCSYMGRGLVLTKYTGVRGKGGSNDANAEFVGRIRKIFNDNKVAWQIGELGKVDLGGGGTVAMFAANHGIQVVDCGVALLSMHSPYEVSSKIDVYMAHRGYKAFYLNGK</sequence>
<dbReference type="Gene3D" id="2.30.250.10">
    <property type="entry name" value="Aminopeptidase i, Domain 2"/>
    <property type="match status" value="1"/>
</dbReference>
<evidence type="ECO:0000256" key="2">
    <source>
        <dbReference type="ARBA" id="ARBA00008290"/>
    </source>
</evidence>
<evidence type="ECO:0000256" key="4">
    <source>
        <dbReference type="ARBA" id="ARBA00022670"/>
    </source>
</evidence>
<keyword evidence="3 9" id="KW-0031">Aminopeptidase</keyword>
<evidence type="ECO:0000313" key="11">
    <source>
        <dbReference type="EMBL" id="SHF40305.1"/>
    </source>
</evidence>
<dbReference type="AlphaFoldDB" id="A0A1M5BD14"/>
<dbReference type="PANTHER" id="PTHR28570:SF2">
    <property type="entry name" value="M18 FAMILY AMINOPEPTIDASE 1-RELATED"/>
    <property type="match status" value="1"/>
</dbReference>
<keyword evidence="4 9" id="KW-0645">Protease</keyword>
<proteinExistence type="inferred from homology"/>
<dbReference type="InterPro" id="IPR001948">
    <property type="entry name" value="Peptidase_M18"/>
</dbReference>
<keyword evidence="12" id="KW-1185">Reference proteome</keyword>
<organism evidence="11 12">
    <name type="scientific">Caldanaerobius fijiensis DSM 17918</name>
    <dbReference type="NCBI Taxonomy" id="1121256"/>
    <lineage>
        <taxon>Bacteria</taxon>
        <taxon>Bacillati</taxon>
        <taxon>Bacillota</taxon>
        <taxon>Clostridia</taxon>
        <taxon>Thermoanaerobacterales</taxon>
        <taxon>Thermoanaerobacteraceae</taxon>
        <taxon>Caldanaerobius</taxon>
    </lineage>
</organism>
<dbReference type="Proteomes" id="UP000184088">
    <property type="component" value="Unassembled WGS sequence"/>
</dbReference>
<dbReference type="NCBIfam" id="NF002600">
    <property type="entry name" value="PRK02256.1"/>
    <property type="match status" value="1"/>
</dbReference>
<name>A0A1M5BD14_9THEO</name>
<dbReference type="GO" id="GO:0004177">
    <property type="term" value="F:aminopeptidase activity"/>
    <property type="evidence" value="ECO:0007669"/>
    <property type="project" value="UniProtKB-KW"/>
</dbReference>
<dbReference type="EMBL" id="FQVH01000021">
    <property type="protein sequence ID" value="SHF40305.1"/>
    <property type="molecule type" value="Genomic_DNA"/>
</dbReference>
<reference evidence="11 12" key="1">
    <citation type="submission" date="2016-11" db="EMBL/GenBank/DDBJ databases">
        <authorList>
            <person name="Jaros S."/>
            <person name="Januszkiewicz K."/>
            <person name="Wedrychowicz H."/>
        </authorList>
    </citation>
    <scope>NUCLEOTIDE SEQUENCE [LARGE SCALE GENOMIC DNA]</scope>
    <source>
        <strain evidence="11 12">DSM 17918</strain>
    </source>
</reference>
<dbReference type="PRINTS" id="PR00932">
    <property type="entry name" value="AMINO1PTASE"/>
</dbReference>
<dbReference type="STRING" id="1121256.SAMN02746089_01846"/>
<evidence type="ECO:0000256" key="3">
    <source>
        <dbReference type="ARBA" id="ARBA00022438"/>
    </source>
</evidence>
<dbReference type="RefSeq" id="WP_073344431.1">
    <property type="nucleotide sequence ID" value="NZ_FQVH01000021.1"/>
</dbReference>
<dbReference type="InterPro" id="IPR023358">
    <property type="entry name" value="Peptidase_M18_dom2"/>
</dbReference>
<evidence type="ECO:0000256" key="7">
    <source>
        <dbReference type="ARBA" id="ARBA00022833"/>
    </source>
</evidence>
<dbReference type="SUPFAM" id="SSF101821">
    <property type="entry name" value="Aminopeptidase/glucanase lid domain"/>
    <property type="match status" value="1"/>
</dbReference>
<dbReference type="PANTHER" id="PTHR28570">
    <property type="entry name" value="ASPARTYL AMINOPEPTIDASE"/>
    <property type="match status" value="1"/>
</dbReference>
<evidence type="ECO:0000256" key="1">
    <source>
        <dbReference type="ARBA" id="ARBA00001947"/>
    </source>
</evidence>
<evidence type="ECO:0000256" key="10">
    <source>
        <dbReference type="RuleBase" id="RU004387"/>
    </source>
</evidence>
<keyword evidence="8 9" id="KW-0482">Metalloprotease</keyword>
<dbReference type="GO" id="GO:0008270">
    <property type="term" value="F:zinc ion binding"/>
    <property type="evidence" value="ECO:0007669"/>
    <property type="project" value="InterPro"/>
</dbReference>
<dbReference type="EC" id="3.4.11.-" evidence="10"/>
<protein>
    <recommendedName>
        <fullName evidence="10">M18 family aminopeptidase</fullName>
        <ecNumber evidence="10">3.4.11.-</ecNumber>
    </recommendedName>
</protein>
<keyword evidence="7 9" id="KW-0862">Zinc</keyword>
<evidence type="ECO:0000313" key="12">
    <source>
        <dbReference type="Proteomes" id="UP000184088"/>
    </source>
</evidence>
<dbReference type="SUPFAM" id="SSF53187">
    <property type="entry name" value="Zn-dependent exopeptidases"/>
    <property type="match status" value="1"/>
</dbReference>
<dbReference type="Pfam" id="PF02127">
    <property type="entry name" value="Peptidase_M18"/>
    <property type="match status" value="1"/>
</dbReference>
<evidence type="ECO:0000256" key="6">
    <source>
        <dbReference type="ARBA" id="ARBA00022801"/>
    </source>
</evidence>
<accession>A0A1M5BD14</accession>
<dbReference type="GO" id="GO:0006508">
    <property type="term" value="P:proteolysis"/>
    <property type="evidence" value="ECO:0007669"/>
    <property type="project" value="UniProtKB-KW"/>
</dbReference>